<evidence type="ECO:0000256" key="2">
    <source>
        <dbReference type="ARBA" id="ARBA00022692"/>
    </source>
</evidence>
<keyword evidence="6" id="KW-0813">Transport</keyword>
<evidence type="ECO:0000256" key="6">
    <source>
        <dbReference type="RuleBase" id="RU361157"/>
    </source>
</evidence>
<dbReference type="GO" id="GO:0046677">
    <property type="term" value="P:response to antibiotic"/>
    <property type="evidence" value="ECO:0007669"/>
    <property type="project" value="UniProtKB-KW"/>
</dbReference>
<name>A0A931DQL3_9ACTN</name>
<gene>
    <name evidence="8" type="ORF">IW256_006315</name>
</gene>
<evidence type="ECO:0000259" key="7">
    <source>
        <dbReference type="PROSITE" id="PS51012"/>
    </source>
</evidence>
<dbReference type="PROSITE" id="PS51012">
    <property type="entry name" value="ABC_TM2"/>
    <property type="match status" value="1"/>
</dbReference>
<dbReference type="EMBL" id="JADOUA010000001">
    <property type="protein sequence ID" value="MBG6092202.1"/>
    <property type="molecule type" value="Genomic_DNA"/>
</dbReference>
<dbReference type="PANTHER" id="PTHR43027:SF2">
    <property type="entry name" value="TRANSPORT PERMEASE PROTEIN"/>
    <property type="match status" value="1"/>
</dbReference>
<protein>
    <recommendedName>
        <fullName evidence="6">Transport permease protein</fullName>
    </recommendedName>
</protein>
<dbReference type="InterPro" id="IPR052902">
    <property type="entry name" value="ABC-2_transporter"/>
</dbReference>
<comment type="similarity">
    <text evidence="6">Belongs to the ABC-2 integral membrane protein family.</text>
</comment>
<dbReference type="Pfam" id="PF01061">
    <property type="entry name" value="ABC2_membrane"/>
    <property type="match status" value="1"/>
</dbReference>
<dbReference type="GO" id="GO:0043190">
    <property type="term" value="C:ATP-binding cassette (ABC) transporter complex"/>
    <property type="evidence" value="ECO:0007669"/>
    <property type="project" value="InterPro"/>
</dbReference>
<dbReference type="PIRSF" id="PIRSF006648">
    <property type="entry name" value="DrrB"/>
    <property type="match status" value="1"/>
</dbReference>
<reference evidence="8" key="1">
    <citation type="submission" date="2020-11" db="EMBL/GenBank/DDBJ databases">
        <title>Sequencing the genomes of 1000 actinobacteria strains.</title>
        <authorList>
            <person name="Klenk H.-P."/>
        </authorList>
    </citation>
    <scope>NUCLEOTIDE SEQUENCE</scope>
    <source>
        <strain evidence="8">DSM 43175</strain>
    </source>
</reference>
<dbReference type="InterPro" id="IPR013525">
    <property type="entry name" value="ABC2_TM"/>
</dbReference>
<evidence type="ECO:0000256" key="5">
    <source>
        <dbReference type="ARBA" id="ARBA00023251"/>
    </source>
</evidence>
<comment type="caution">
    <text evidence="8">The sequence shown here is derived from an EMBL/GenBank/DDBJ whole genome shotgun (WGS) entry which is preliminary data.</text>
</comment>
<accession>A0A931DQL3</accession>
<dbReference type="PANTHER" id="PTHR43027">
    <property type="entry name" value="DOXORUBICIN RESISTANCE ABC TRANSPORTER PERMEASE PROTEIN DRRC-RELATED"/>
    <property type="match status" value="1"/>
</dbReference>
<keyword evidence="6" id="KW-1003">Cell membrane</keyword>
<evidence type="ECO:0000256" key="3">
    <source>
        <dbReference type="ARBA" id="ARBA00022989"/>
    </source>
</evidence>
<organism evidence="8 9">
    <name type="scientific">Actinomadura viridis</name>
    <dbReference type="NCBI Taxonomy" id="58110"/>
    <lineage>
        <taxon>Bacteria</taxon>
        <taxon>Bacillati</taxon>
        <taxon>Actinomycetota</taxon>
        <taxon>Actinomycetes</taxon>
        <taxon>Streptosporangiales</taxon>
        <taxon>Thermomonosporaceae</taxon>
        <taxon>Actinomadura</taxon>
    </lineage>
</organism>
<evidence type="ECO:0000313" key="9">
    <source>
        <dbReference type="Proteomes" id="UP000614047"/>
    </source>
</evidence>
<feature type="transmembrane region" description="Helical" evidence="6">
    <location>
        <begin position="222"/>
        <end position="240"/>
    </location>
</feature>
<evidence type="ECO:0000256" key="4">
    <source>
        <dbReference type="ARBA" id="ARBA00023136"/>
    </source>
</evidence>
<dbReference type="InterPro" id="IPR047817">
    <property type="entry name" value="ABC2_TM_bact-type"/>
</dbReference>
<keyword evidence="3 6" id="KW-1133">Transmembrane helix</keyword>
<evidence type="ECO:0000313" key="8">
    <source>
        <dbReference type="EMBL" id="MBG6092202.1"/>
    </source>
</evidence>
<keyword evidence="2 6" id="KW-0812">Transmembrane</keyword>
<dbReference type="RefSeq" id="WP_197014417.1">
    <property type="nucleotide sequence ID" value="NZ_BAABES010000012.1"/>
</dbReference>
<keyword evidence="5" id="KW-0046">Antibiotic resistance</keyword>
<feature type="transmembrane region" description="Helical" evidence="6">
    <location>
        <begin position="136"/>
        <end position="161"/>
    </location>
</feature>
<dbReference type="Proteomes" id="UP000614047">
    <property type="component" value="Unassembled WGS sequence"/>
</dbReference>
<sequence>MSASAAVLKAESRLFVREPVSLFWIVAFPTILLTILGLIPAFRENSPDLGGRRVVDLYVPVTVLLALIMSGLQALPPVLAGYRERGILRRMSTTPVRPASLLGAQIVLHGAGALGAALLAILVGRLAFGVALPGHLLGYAVALVLATLSALAMGAAIASLARTTKGTAVVGSIFFFPMMFAAGVYVPVQVMPDALQRVLEFSPFGAASQALDEASRGDWPETAHLGVTALWTALLVWVAIRRFRWE</sequence>
<comment type="subcellular location">
    <subcellularLocation>
        <location evidence="6">Cell membrane</location>
        <topology evidence="6">Multi-pass membrane protein</topology>
    </subcellularLocation>
    <subcellularLocation>
        <location evidence="1">Membrane</location>
        <topology evidence="1">Multi-pass membrane protein</topology>
    </subcellularLocation>
</comment>
<dbReference type="GO" id="GO:0140359">
    <property type="term" value="F:ABC-type transporter activity"/>
    <property type="evidence" value="ECO:0007669"/>
    <property type="project" value="InterPro"/>
</dbReference>
<keyword evidence="4 6" id="KW-0472">Membrane</keyword>
<feature type="transmembrane region" description="Helical" evidence="6">
    <location>
        <begin position="57"/>
        <end position="80"/>
    </location>
</feature>
<feature type="transmembrane region" description="Helical" evidence="6">
    <location>
        <begin position="168"/>
        <end position="188"/>
    </location>
</feature>
<dbReference type="AlphaFoldDB" id="A0A931DQL3"/>
<feature type="domain" description="ABC transmembrane type-2" evidence="7">
    <location>
        <begin position="20"/>
        <end position="246"/>
    </location>
</feature>
<evidence type="ECO:0000256" key="1">
    <source>
        <dbReference type="ARBA" id="ARBA00004141"/>
    </source>
</evidence>
<proteinExistence type="inferred from homology"/>
<feature type="transmembrane region" description="Helical" evidence="6">
    <location>
        <begin position="21"/>
        <end position="42"/>
    </location>
</feature>
<keyword evidence="9" id="KW-1185">Reference proteome</keyword>
<feature type="transmembrane region" description="Helical" evidence="6">
    <location>
        <begin position="101"/>
        <end position="124"/>
    </location>
</feature>
<dbReference type="PRINTS" id="PR00164">
    <property type="entry name" value="ABC2TRNSPORT"/>
</dbReference>
<dbReference type="InterPro" id="IPR000412">
    <property type="entry name" value="ABC_2_transport"/>
</dbReference>